<reference evidence="2 3" key="1">
    <citation type="journal article" date="2011" name="Int. J. Syst. Evol. Microbiol.">
        <title>Description of Undibacterium oligocarboniphilum sp. nov., isolated from purified water, and Undibacterium pigrum strain CCUG 49012 as the type strain of Undibacterium parvum sp. nov., and emended descriptions of the genus Undibacterium and the species Undibacterium pigrum.</title>
        <authorList>
            <person name="Eder W."/>
            <person name="Wanner G."/>
            <person name="Ludwig W."/>
            <person name="Busse H.J."/>
            <person name="Ziemke-Kageler F."/>
            <person name="Lang E."/>
        </authorList>
    </citation>
    <scope>NUCLEOTIDE SEQUENCE [LARGE SCALE GENOMIC DNA]</scope>
    <source>
        <strain evidence="2 3">DSM 23061</strain>
    </source>
</reference>
<dbReference type="KEGG" id="upv:EJN92_07265"/>
<organism evidence="2 3">
    <name type="scientific">Undibacterium parvum</name>
    <dbReference type="NCBI Taxonomy" id="401471"/>
    <lineage>
        <taxon>Bacteria</taxon>
        <taxon>Pseudomonadati</taxon>
        <taxon>Pseudomonadota</taxon>
        <taxon>Betaproteobacteria</taxon>
        <taxon>Burkholderiales</taxon>
        <taxon>Oxalobacteraceae</taxon>
        <taxon>Undibacterium</taxon>
    </lineage>
</organism>
<gene>
    <name evidence="2" type="ORF">EJN92_07265</name>
</gene>
<protein>
    <submittedName>
        <fullName evidence="2">DUF2271 domain-containing protein</fullName>
    </submittedName>
</protein>
<evidence type="ECO:0000256" key="1">
    <source>
        <dbReference type="SAM" id="SignalP"/>
    </source>
</evidence>
<name>A0A3S9HI78_9BURK</name>
<feature type="signal peptide" evidence="1">
    <location>
        <begin position="1"/>
        <end position="19"/>
    </location>
</feature>
<keyword evidence="1" id="KW-0732">Signal</keyword>
<dbReference type="OrthoDB" id="195316at2"/>
<keyword evidence="3" id="KW-1185">Reference proteome</keyword>
<sequence length="170" mass="18830">MHKLLPFALGSLLAAPVVAADLNLKIEVPRLTVAEYHRPYVAVWIERPDQSLAGNLAVWYDLKKRDNEGSKWLKDMRQWWRRSGRDLQMPVDGVSGATKVVGEHSLSFSGDKGVLAKLPAGDYQLLVEAAREGGGREVVKVPFQWSGKADQQIKVQGTNELGLITLNIKS</sequence>
<proteinExistence type="predicted"/>
<dbReference type="Proteomes" id="UP000275663">
    <property type="component" value="Chromosome"/>
</dbReference>
<evidence type="ECO:0000313" key="3">
    <source>
        <dbReference type="Proteomes" id="UP000275663"/>
    </source>
</evidence>
<dbReference type="InterPro" id="IPR014469">
    <property type="entry name" value="DUF2271"/>
</dbReference>
<dbReference type="AlphaFoldDB" id="A0A3S9HI78"/>
<evidence type="ECO:0000313" key="2">
    <source>
        <dbReference type="EMBL" id="AZP11813.1"/>
    </source>
</evidence>
<accession>A0A3S9HI78</accession>
<feature type="chain" id="PRO_5018966458" evidence="1">
    <location>
        <begin position="20"/>
        <end position="170"/>
    </location>
</feature>
<dbReference type="EMBL" id="CP034464">
    <property type="protein sequence ID" value="AZP11813.1"/>
    <property type="molecule type" value="Genomic_DNA"/>
</dbReference>
<dbReference type="PIRSF" id="PIRSF014995">
    <property type="entry name" value="UCP014995"/>
    <property type="match status" value="1"/>
</dbReference>
<dbReference type="Pfam" id="PF10029">
    <property type="entry name" value="DUF2271"/>
    <property type="match status" value="1"/>
</dbReference>
<dbReference type="RefSeq" id="WP_126127195.1">
    <property type="nucleotide sequence ID" value="NZ_CP034464.1"/>
</dbReference>